<reference evidence="5 6" key="1">
    <citation type="journal article" date="2016" name="Antonie Van Leeuwenhoek">
        <title>Dongia soli sp. nov., isolated from soil from Dokdo, Korea.</title>
        <authorList>
            <person name="Kim D.U."/>
            <person name="Lee H."/>
            <person name="Kim H."/>
            <person name="Kim S.G."/>
            <person name="Ka J.O."/>
        </authorList>
    </citation>
    <scope>NUCLEOTIDE SEQUENCE [LARGE SCALE GENOMIC DNA]</scope>
    <source>
        <strain evidence="5 6">D78</strain>
    </source>
</reference>
<organism evidence="5 6">
    <name type="scientific">Dongia soli</name>
    <dbReference type="NCBI Taxonomy" id="600628"/>
    <lineage>
        <taxon>Bacteria</taxon>
        <taxon>Pseudomonadati</taxon>
        <taxon>Pseudomonadota</taxon>
        <taxon>Alphaproteobacteria</taxon>
        <taxon>Rhodospirillales</taxon>
        <taxon>Dongiaceae</taxon>
        <taxon>Dongia</taxon>
    </lineage>
</organism>
<proteinExistence type="predicted"/>
<feature type="repeat" description="TPR" evidence="3">
    <location>
        <begin position="172"/>
        <end position="205"/>
    </location>
</feature>
<sequence length="241" mass="27101">MNRAERRRQAKQDRQSIKKNGMKTDVTARATIDQAVASMIQPIVTLLNARRFEEAEKALGELLEARPNHPEGLHLYGLLLCQTGREGLGIEKLRAATELSPETALYWNNLSTALSRAQLFQESMSASQRAVALDPSYEDARRNLVQLLLSADDMAGAIIELERLTARKPTDAQSWHQLAQCYEEQNKFELAEAAYKKVLAAEPEHIAAMRGLAVLYTNNWQYEAAQRLLRQADQLEKAGQI</sequence>
<dbReference type="PANTHER" id="PTHR45586:SF1">
    <property type="entry name" value="LIPOPOLYSACCHARIDE ASSEMBLY PROTEIN B"/>
    <property type="match status" value="1"/>
</dbReference>
<dbReference type="PROSITE" id="PS50005">
    <property type="entry name" value="TPR"/>
    <property type="match status" value="1"/>
</dbReference>
<dbReference type="Pfam" id="PF14559">
    <property type="entry name" value="TPR_19"/>
    <property type="match status" value="2"/>
</dbReference>
<evidence type="ECO:0000256" key="2">
    <source>
        <dbReference type="ARBA" id="ARBA00022803"/>
    </source>
</evidence>
<comment type="caution">
    <text evidence="5">The sequence shown here is derived from an EMBL/GenBank/DDBJ whole genome shotgun (WGS) entry which is preliminary data.</text>
</comment>
<feature type="region of interest" description="Disordered" evidence="4">
    <location>
        <begin position="1"/>
        <end position="23"/>
    </location>
</feature>
<gene>
    <name evidence="5" type="ORF">SMD27_08220</name>
</gene>
<dbReference type="RefSeq" id="WP_320507886.1">
    <property type="nucleotide sequence ID" value="NZ_JAXCLW010000002.1"/>
</dbReference>
<evidence type="ECO:0000256" key="4">
    <source>
        <dbReference type="SAM" id="MobiDB-lite"/>
    </source>
</evidence>
<dbReference type="PANTHER" id="PTHR45586">
    <property type="entry name" value="TPR REPEAT-CONTAINING PROTEIN PA4667"/>
    <property type="match status" value="1"/>
</dbReference>
<accession>A0ABU5EA05</accession>
<keyword evidence="2 3" id="KW-0802">TPR repeat</keyword>
<evidence type="ECO:0000313" key="5">
    <source>
        <dbReference type="EMBL" id="MDY0882825.1"/>
    </source>
</evidence>
<dbReference type="Proteomes" id="UP001279642">
    <property type="component" value="Unassembled WGS sequence"/>
</dbReference>
<dbReference type="Pfam" id="PF13432">
    <property type="entry name" value="TPR_16"/>
    <property type="match status" value="1"/>
</dbReference>
<protein>
    <submittedName>
        <fullName evidence="5">Tetratricopeptide repeat protein</fullName>
    </submittedName>
</protein>
<dbReference type="InterPro" id="IPR011990">
    <property type="entry name" value="TPR-like_helical_dom_sf"/>
</dbReference>
<dbReference type="InterPro" id="IPR051012">
    <property type="entry name" value="CellSynth/LPSAsmb/PSIAsmb"/>
</dbReference>
<dbReference type="EMBL" id="JAXCLW010000002">
    <property type="protein sequence ID" value="MDY0882825.1"/>
    <property type="molecule type" value="Genomic_DNA"/>
</dbReference>
<keyword evidence="6" id="KW-1185">Reference proteome</keyword>
<evidence type="ECO:0000313" key="6">
    <source>
        <dbReference type="Proteomes" id="UP001279642"/>
    </source>
</evidence>
<dbReference type="InterPro" id="IPR019734">
    <property type="entry name" value="TPR_rpt"/>
</dbReference>
<evidence type="ECO:0000256" key="1">
    <source>
        <dbReference type="ARBA" id="ARBA00022737"/>
    </source>
</evidence>
<keyword evidence="1" id="KW-0677">Repeat</keyword>
<dbReference type="SUPFAM" id="SSF48452">
    <property type="entry name" value="TPR-like"/>
    <property type="match status" value="1"/>
</dbReference>
<dbReference type="SMART" id="SM00028">
    <property type="entry name" value="TPR"/>
    <property type="match status" value="2"/>
</dbReference>
<name>A0ABU5EA05_9PROT</name>
<evidence type="ECO:0000256" key="3">
    <source>
        <dbReference type="PROSITE-ProRule" id="PRU00339"/>
    </source>
</evidence>
<dbReference type="Gene3D" id="1.25.40.10">
    <property type="entry name" value="Tetratricopeptide repeat domain"/>
    <property type="match status" value="1"/>
</dbReference>